<sequence>MLLLFCSLPQVSAKKPETGVQGSNGSNLKQYNILAALGIKSPPNSGGQENCEPPLKKMKETPTPMQLFKQLASKMWKPREASEASPTEVEGVVEERSDFVKELEKSEGTPSFQVQLKTASEECVRVTFSGAAARVFHRSLGLQRGSRIRIQGFTRFVRDGIEELRLEDVHPGVSVKVLATAAMSQSKEVLQLRDLQAHLAKVKKGEAKAVVTVEAIAKHIGKLEHEEPVTYAEQFGETLLGSTLRALNIIGALGGYKNSFLLPGRRILISNARVREAHGRPELTGCASMNIRSAV</sequence>
<evidence type="ECO:0000313" key="1">
    <source>
        <dbReference type="EMBL" id="CAI4013072.1"/>
    </source>
</evidence>
<dbReference type="Proteomes" id="UP001152797">
    <property type="component" value="Unassembled WGS sequence"/>
</dbReference>
<gene>
    <name evidence="1" type="ORF">C1SCF055_LOCUS38075</name>
</gene>
<evidence type="ECO:0000313" key="3">
    <source>
        <dbReference type="Proteomes" id="UP001152797"/>
    </source>
</evidence>
<dbReference type="AlphaFoldDB" id="A0A9P1DMH4"/>
<proteinExistence type="predicted"/>
<reference evidence="2" key="2">
    <citation type="submission" date="2024-04" db="EMBL/GenBank/DDBJ databases">
        <authorList>
            <person name="Chen Y."/>
            <person name="Shah S."/>
            <person name="Dougan E. K."/>
            <person name="Thang M."/>
            <person name="Chan C."/>
        </authorList>
    </citation>
    <scope>NUCLEOTIDE SEQUENCE [LARGE SCALE GENOMIC DNA]</scope>
</reference>
<dbReference type="EMBL" id="CAMXCT010005691">
    <property type="protein sequence ID" value="CAI4013072.1"/>
    <property type="molecule type" value="Genomic_DNA"/>
</dbReference>
<comment type="caution">
    <text evidence="1">The sequence shown here is derived from an EMBL/GenBank/DDBJ whole genome shotgun (WGS) entry which is preliminary data.</text>
</comment>
<protein>
    <submittedName>
        <fullName evidence="1">Uncharacterized protein</fullName>
    </submittedName>
</protein>
<evidence type="ECO:0000313" key="2">
    <source>
        <dbReference type="EMBL" id="CAL1166447.1"/>
    </source>
</evidence>
<accession>A0A9P1DMH4</accession>
<reference evidence="1" key="1">
    <citation type="submission" date="2022-10" db="EMBL/GenBank/DDBJ databases">
        <authorList>
            <person name="Chen Y."/>
            <person name="Dougan E. K."/>
            <person name="Chan C."/>
            <person name="Rhodes N."/>
            <person name="Thang M."/>
        </authorList>
    </citation>
    <scope>NUCLEOTIDE SEQUENCE</scope>
</reference>
<keyword evidence="3" id="KW-1185">Reference proteome</keyword>
<dbReference type="OrthoDB" id="9984778at2759"/>
<dbReference type="EMBL" id="CAMXCT020005691">
    <property type="protein sequence ID" value="CAL1166447.1"/>
    <property type="molecule type" value="Genomic_DNA"/>
</dbReference>
<dbReference type="EMBL" id="CAMXCT030005691">
    <property type="protein sequence ID" value="CAL4800384.1"/>
    <property type="molecule type" value="Genomic_DNA"/>
</dbReference>
<organism evidence="1">
    <name type="scientific">Cladocopium goreaui</name>
    <dbReference type="NCBI Taxonomy" id="2562237"/>
    <lineage>
        <taxon>Eukaryota</taxon>
        <taxon>Sar</taxon>
        <taxon>Alveolata</taxon>
        <taxon>Dinophyceae</taxon>
        <taxon>Suessiales</taxon>
        <taxon>Symbiodiniaceae</taxon>
        <taxon>Cladocopium</taxon>
    </lineage>
</organism>
<name>A0A9P1DMH4_9DINO</name>